<evidence type="ECO:0000256" key="5">
    <source>
        <dbReference type="ARBA" id="ARBA00022692"/>
    </source>
</evidence>
<dbReference type="Gene3D" id="1.10.3470.10">
    <property type="entry name" value="ABC transporter involved in vitamin B12 uptake, BtuC"/>
    <property type="match status" value="1"/>
</dbReference>
<dbReference type="PANTHER" id="PTHR30472">
    <property type="entry name" value="FERRIC ENTEROBACTIN TRANSPORT SYSTEM PERMEASE PROTEIN"/>
    <property type="match status" value="1"/>
</dbReference>
<keyword evidence="7 8" id="KW-0472">Membrane</keyword>
<comment type="caution">
    <text evidence="9">The sequence shown here is derived from an EMBL/GenBank/DDBJ whole genome shotgun (WGS) entry which is preliminary data.</text>
</comment>
<dbReference type="PANTHER" id="PTHR30472:SF25">
    <property type="entry name" value="ABC TRANSPORTER PERMEASE PROTEIN MJ0876-RELATED"/>
    <property type="match status" value="1"/>
</dbReference>
<feature type="transmembrane region" description="Helical" evidence="8">
    <location>
        <begin position="316"/>
        <end position="334"/>
    </location>
</feature>
<dbReference type="InterPro" id="IPR037294">
    <property type="entry name" value="ABC_BtuC-like"/>
</dbReference>
<evidence type="ECO:0000256" key="2">
    <source>
        <dbReference type="ARBA" id="ARBA00007935"/>
    </source>
</evidence>
<dbReference type="Pfam" id="PF01032">
    <property type="entry name" value="FecCD"/>
    <property type="match status" value="1"/>
</dbReference>
<evidence type="ECO:0000313" key="10">
    <source>
        <dbReference type="Proteomes" id="UP001594351"/>
    </source>
</evidence>
<evidence type="ECO:0000256" key="8">
    <source>
        <dbReference type="SAM" id="Phobius"/>
    </source>
</evidence>
<feature type="transmembrane region" description="Helical" evidence="8">
    <location>
        <begin position="199"/>
        <end position="226"/>
    </location>
</feature>
<evidence type="ECO:0000256" key="6">
    <source>
        <dbReference type="ARBA" id="ARBA00022989"/>
    </source>
</evidence>
<feature type="transmembrane region" description="Helical" evidence="8">
    <location>
        <begin position="246"/>
        <end position="274"/>
    </location>
</feature>
<dbReference type="CDD" id="cd06550">
    <property type="entry name" value="TM_ABC_iron-siderophores_like"/>
    <property type="match status" value="1"/>
</dbReference>
<name>A0ABV6YX80_UNCC1</name>
<reference evidence="9 10" key="1">
    <citation type="submission" date="2024-09" db="EMBL/GenBank/DDBJ databases">
        <title>Laminarin stimulates single cell rates of sulfate reduction while oxygen inhibits transcriptomic activity in coastal marine sediment.</title>
        <authorList>
            <person name="Lindsay M."/>
            <person name="Orcutt B."/>
            <person name="Emerson D."/>
            <person name="Stepanauskas R."/>
            <person name="D'Angelo T."/>
        </authorList>
    </citation>
    <scope>NUCLEOTIDE SEQUENCE [LARGE SCALE GENOMIC DNA]</scope>
    <source>
        <strain evidence="9">SAG AM-311-K15</strain>
    </source>
</reference>
<feature type="transmembrane region" description="Helical" evidence="8">
    <location>
        <begin position="15"/>
        <end position="33"/>
    </location>
</feature>
<proteinExistence type="inferred from homology"/>
<dbReference type="EMBL" id="JBHPBY010000124">
    <property type="protein sequence ID" value="MFC1850778.1"/>
    <property type="molecule type" value="Genomic_DNA"/>
</dbReference>
<feature type="transmembrane region" description="Helical" evidence="8">
    <location>
        <begin position="66"/>
        <end position="87"/>
    </location>
</feature>
<organism evidence="9 10">
    <name type="scientific">candidate division CSSED10-310 bacterium</name>
    <dbReference type="NCBI Taxonomy" id="2855610"/>
    <lineage>
        <taxon>Bacteria</taxon>
        <taxon>Bacteria division CSSED10-310</taxon>
    </lineage>
</organism>
<comment type="similarity">
    <text evidence="2">Belongs to the binding-protein-dependent transport system permease family. FecCD subfamily.</text>
</comment>
<dbReference type="Proteomes" id="UP001594351">
    <property type="component" value="Unassembled WGS sequence"/>
</dbReference>
<evidence type="ECO:0000313" key="9">
    <source>
        <dbReference type="EMBL" id="MFC1850778.1"/>
    </source>
</evidence>
<keyword evidence="6 8" id="KW-1133">Transmembrane helix</keyword>
<dbReference type="InterPro" id="IPR000522">
    <property type="entry name" value="ABC_transptr_permease_BtuC"/>
</dbReference>
<evidence type="ECO:0000256" key="4">
    <source>
        <dbReference type="ARBA" id="ARBA00022475"/>
    </source>
</evidence>
<keyword evidence="5 8" id="KW-0812">Transmembrane</keyword>
<gene>
    <name evidence="9" type="ORF">ACFL27_11345</name>
</gene>
<keyword evidence="10" id="KW-1185">Reference proteome</keyword>
<feature type="transmembrane region" description="Helical" evidence="8">
    <location>
        <begin position="99"/>
        <end position="121"/>
    </location>
</feature>
<feature type="transmembrane region" description="Helical" evidence="8">
    <location>
        <begin position="157"/>
        <end position="178"/>
    </location>
</feature>
<feature type="transmembrane region" description="Helical" evidence="8">
    <location>
        <begin position="128"/>
        <end position="145"/>
    </location>
</feature>
<dbReference type="SUPFAM" id="SSF81345">
    <property type="entry name" value="ABC transporter involved in vitamin B12 uptake, BtuC"/>
    <property type="match status" value="1"/>
</dbReference>
<feature type="transmembrane region" description="Helical" evidence="8">
    <location>
        <begin position="286"/>
        <end position="310"/>
    </location>
</feature>
<protein>
    <submittedName>
        <fullName evidence="9">FecCD family ABC transporter permease</fullName>
    </submittedName>
</protein>
<evidence type="ECO:0000256" key="7">
    <source>
        <dbReference type="ARBA" id="ARBA00023136"/>
    </source>
</evidence>
<keyword evidence="4" id="KW-1003">Cell membrane</keyword>
<comment type="subcellular location">
    <subcellularLocation>
        <location evidence="1">Cell membrane</location>
        <topology evidence="1">Multi-pass membrane protein</topology>
    </subcellularLocation>
</comment>
<evidence type="ECO:0000256" key="1">
    <source>
        <dbReference type="ARBA" id="ARBA00004651"/>
    </source>
</evidence>
<sequence>MTVYSETGLHYIRTLGLYCVPILLSLMICPLVGSENLDFQSIIQDLLTGDFSIDSQIIFEQRFPRVLLGLLVGGALAMTGAVFQVILRNPLAEPYTLGVTGGGAVGAALAFFYPALVITIGPFSTVQIFSLLGSSIILAIIYMIAIRQADLSMSSLLLAGVTLGITCGSFILLLRYLANPHQLVVMDRWLMGGLDVIGYRDLASLFPLLLPGFGFLIITIPSLNLLTLGKDMAAGQGVDVTRIQKYAFIGGSLATASVVSLAGPIGFVGLIIPHMVRKISGYDHRIVVPASFCLGSAFLVVCDTIARTIIAPMEMPVGVITALLGGPFFLYLLVSHRTRKW</sequence>
<evidence type="ECO:0000256" key="3">
    <source>
        <dbReference type="ARBA" id="ARBA00022448"/>
    </source>
</evidence>
<keyword evidence="3" id="KW-0813">Transport</keyword>
<accession>A0ABV6YX80</accession>